<dbReference type="NCBIfam" id="TIGR03214">
    <property type="entry name" value="ura-cupin"/>
    <property type="match status" value="1"/>
</dbReference>
<dbReference type="PANTHER" id="PTHR34571:SF1">
    <property type="entry name" value="(S)-UREIDOGLYCINE AMINOHYDROLASE"/>
    <property type="match status" value="1"/>
</dbReference>
<dbReference type="CDD" id="cd02211">
    <property type="entry name" value="cupin_UGlyAH_N"/>
    <property type="match status" value="1"/>
</dbReference>
<dbReference type="Proteomes" id="UP000460412">
    <property type="component" value="Unassembled WGS sequence"/>
</dbReference>
<protein>
    <submittedName>
        <fullName evidence="1">(S)-ureidoglycine aminohydrolase</fullName>
        <ecNumber evidence="1">3.5.3.26</ecNumber>
    </submittedName>
</protein>
<dbReference type="CDD" id="cd02212">
    <property type="entry name" value="cupin_UGlyAH_C"/>
    <property type="match status" value="1"/>
</dbReference>
<keyword evidence="1" id="KW-0378">Hydrolase</keyword>
<dbReference type="InterPro" id="IPR014710">
    <property type="entry name" value="RmlC-like_jellyroll"/>
</dbReference>
<gene>
    <name evidence="1" type="ORF">GN277_07750</name>
</gene>
<dbReference type="InterPro" id="IPR011051">
    <property type="entry name" value="RmlC_Cupin_sf"/>
</dbReference>
<dbReference type="PANTHER" id="PTHR34571">
    <property type="entry name" value="(S)-UREIDOGLYCINE AMINOHYDROLASE"/>
    <property type="match status" value="1"/>
</dbReference>
<dbReference type="RefSeq" id="WP_159750581.1">
    <property type="nucleotide sequence ID" value="NZ_CASSPE010000103.1"/>
</dbReference>
<dbReference type="Gene3D" id="2.60.120.10">
    <property type="entry name" value="Jelly Rolls"/>
    <property type="match status" value="1"/>
</dbReference>
<dbReference type="InterPro" id="IPR044704">
    <property type="entry name" value="UGlyAH_cupin_N"/>
</dbReference>
<dbReference type="EMBL" id="WUQX01000001">
    <property type="protein sequence ID" value="MXP75279.1"/>
    <property type="molecule type" value="Genomic_DNA"/>
</dbReference>
<dbReference type="InterPro" id="IPR044697">
    <property type="entry name" value="UGlyAH_cupin_C"/>
</dbReference>
<dbReference type="SUPFAM" id="SSF51182">
    <property type="entry name" value="RmlC-like cupins"/>
    <property type="match status" value="1"/>
</dbReference>
<organism evidence="1 2">
    <name type="scientific">Sporofaciens musculi</name>
    <dbReference type="NCBI Taxonomy" id="2681861"/>
    <lineage>
        <taxon>Bacteria</taxon>
        <taxon>Bacillati</taxon>
        <taxon>Bacillota</taxon>
        <taxon>Clostridia</taxon>
        <taxon>Lachnospirales</taxon>
        <taxon>Lachnospiraceae</taxon>
        <taxon>Sporofaciens</taxon>
    </lineage>
</organism>
<dbReference type="InterPro" id="IPR017627">
    <property type="entry name" value="UGHY"/>
</dbReference>
<comment type="caution">
    <text evidence="1">The sequence shown here is derived from an EMBL/GenBank/DDBJ whole genome shotgun (WGS) entry which is preliminary data.</text>
</comment>
<dbReference type="AlphaFoldDB" id="A0A7X3SIC9"/>
<accession>A0A7X3SIC9</accession>
<dbReference type="GO" id="GO:0071522">
    <property type="term" value="F:ureidoglycine aminohydrolase activity"/>
    <property type="evidence" value="ECO:0007669"/>
    <property type="project" value="UniProtKB-EC"/>
</dbReference>
<proteinExistence type="predicted"/>
<name>A0A7X3SIC9_9FIRM</name>
<dbReference type="EC" id="3.5.3.26" evidence="1"/>
<reference evidence="1 2" key="1">
    <citation type="submission" date="2019-12" db="EMBL/GenBank/DDBJ databases">
        <title>Sporaefaciens musculi gen. nov., sp. nov., a novel bacterium isolated from the caecum of an obese mouse.</title>
        <authorList>
            <person name="Rasmussen T.S."/>
            <person name="Streidl T."/>
            <person name="Hitch T.C.A."/>
            <person name="Wortmann E."/>
            <person name="Deptula P."/>
            <person name="Hansen M."/>
            <person name="Nielsen D.S."/>
            <person name="Clavel T."/>
            <person name="Vogensen F.K."/>
        </authorList>
    </citation>
    <scope>NUCLEOTIDE SEQUENCE [LARGE SCALE GENOMIC DNA]</scope>
    <source>
        <strain evidence="1 2">WCA-9-b2</strain>
    </source>
</reference>
<evidence type="ECO:0000313" key="2">
    <source>
        <dbReference type="Proteomes" id="UP000460412"/>
    </source>
</evidence>
<keyword evidence="2" id="KW-1185">Reference proteome</keyword>
<evidence type="ECO:0000313" key="1">
    <source>
        <dbReference type="EMBL" id="MXP75279.1"/>
    </source>
</evidence>
<sequence>MSYLNNQVGYRDELLQTRSIIKKENWVLLEPDGLVKNAIPGYVNCDVTILGSPAMGASFADYLVTAHAGGKKEGIGGDGIETFLYVIEGEVTVKNADKEAALTQGGYIYSPEDKPVSFENKGNSDVKIYLYRRRYEKVEGFSAHTIVGNANELEWISYEGMENCYIQNFLPTDDFGFDMNMHILKFHIGASHGYIETHVQEHGMLFLSGKAMYRLDEDWVPLKKGDYVFMDAYCPQACYAVGDEGREEVLTYIYSKDCNRDVAL</sequence>